<organism evidence="2 3">
    <name type="scientific">Chitinophaga terrae</name>
    <name type="common">ex Kim and Jung 2007</name>
    <dbReference type="NCBI Taxonomy" id="408074"/>
    <lineage>
        <taxon>Bacteria</taxon>
        <taxon>Pseudomonadati</taxon>
        <taxon>Bacteroidota</taxon>
        <taxon>Chitinophagia</taxon>
        <taxon>Chitinophagales</taxon>
        <taxon>Chitinophagaceae</taxon>
        <taxon>Chitinophaga</taxon>
    </lineage>
</organism>
<sequence length="472" mass="54832">MTEEKNWLTSYTGDPFADAGGFVIKQLWQDEQFKDKSILELIKYVTKVYVNNWGAKLHSFFLNSKITQAAFVGDRKIEEAIKYYTALLNDDLPYKEGYCRISGEKTKLYLAGRDNHVLSGSGTYINFHPNFEPGLYLSKEMLIRMFFLPLGVVQLSDKIALLACNVPDIAEYFVKENLEKNLLEIRSGISQGVLKSPFNFPANAIFSFIDHYLREIKQLTDYREEEIEEKTNASITLFHFTNFGASPDASIYSLDSKVFQFYAACQFKFPKVWNQFLRSNYRNYKLKGSIFDVDTETWKSKDEQLDYDAYKTWRNEVLDNLMNGESILPNIVKWLVDHPFPSEITDYYLNYIRNMDKKTIQIVRKIADFISNGSEDEIAKDIKRLRGHRSAYELRTFTVGLLDKNYKAEAQDPLFTLNEYADYLFPDGGFWRETKNLLLVGIYENLHKQGKKVDTPAQDDSEEIALDTENNN</sequence>
<dbReference type="InterPro" id="IPR010180">
    <property type="entry name" value="CRISPR-assoc_prot_CXXC-CXXC"/>
</dbReference>
<proteinExistence type="predicted"/>
<keyword evidence="3" id="KW-1185">Reference proteome</keyword>
<dbReference type="EMBL" id="FNRL01000021">
    <property type="protein sequence ID" value="SEA90530.1"/>
    <property type="molecule type" value="Genomic_DNA"/>
</dbReference>
<dbReference type="NCBIfam" id="TIGR01908">
    <property type="entry name" value="cas_CXXC_CXXC"/>
    <property type="match status" value="1"/>
</dbReference>
<evidence type="ECO:0000313" key="3">
    <source>
        <dbReference type="Proteomes" id="UP000199656"/>
    </source>
</evidence>
<name>A0A1H4F0R1_9BACT</name>
<evidence type="ECO:0000256" key="1">
    <source>
        <dbReference type="SAM" id="MobiDB-lite"/>
    </source>
</evidence>
<feature type="compositionally biased region" description="Acidic residues" evidence="1">
    <location>
        <begin position="457"/>
        <end position="466"/>
    </location>
</feature>
<dbReference type="RefSeq" id="WP_089763719.1">
    <property type="nucleotide sequence ID" value="NZ_BKAT01000020.1"/>
</dbReference>
<accession>A0A1H4F0R1</accession>
<dbReference type="STRING" id="408074.SAMN05660909_04079"/>
<gene>
    <name evidence="2" type="ORF">SAMN05660909_04079</name>
</gene>
<dbReference type="Proteomes" id="UP000199656">
    <property type="component" value="Unassembled WGS sequence"/>
</dbReference>
<reference evidence="3" key="1">
    <citation type="submission" date="2016-10" db="EMBL/GenBank/DDBJ databases">
        <authorList>
            <person name="Varghese N."/>
            <person name="Submissions S."/>
        </authorList>
    </citation>
    <scope>NUCLEOTIDE SEQUENCE [LARGE SCALE GENOMIC DNA]</scope>
    <source>
        <strain evidence="3">DSM 23920</strain>
    </source>
</reference>
<dbReference type="OrthoDB" id="1099873at2"/>
<dbReference type="AlphaFoldDB" id="A0A1H4F0R1"/>
<feature type="region of interest" description="Disordered" evidence="1">
    <location>
        <begin position="451"/>
        <end position="472"/>
    </location>
</feature>
<evidence type="ECO:0000313" key="2">
    <source>
        <dbReference type="EMBL" id="SEA90530.1"/>
    </source>
</evidence>
<protein>
    <submittedName>
        <fullName evidence="2">CRISPR-associated protein Cst1</fullName>
    </submittedName>
</protein>